<gene>
    <name evidence="3" type="ORF">BCV70DRAFT_117158</name>
</gene>
<dbReference type="Proteomes" id="UP000246740">
    <property type="component" value="Unassembled WGS sequence"/>
</dbReference>
<organism evidence="3 4">
    <name type="scientific">Testicularia cyperi</name>
    <dbReference type="NCBI Taxonomy" id="1882483"/>
    <lineage>
        <taxon>Eukaryota</taxon>
        <taxon>Fungi</taxon>
        <taxon>Dikarya</taxon>
        <taxon>Basidiomycota</taxon>
        <taxon>Ustilaginomycotina</taxon>
        <taxon>Ustilaginomycetes</taxon>
        <taxon>Ustilaginales</taxon>
        <taxon>Anthracoideaceae</taxon>
        <taxon>Testicularia</taxon>
    </lineage>
</organism>
<keyword evidence="2" id="KW-1133">Transmembrane helix</keyword>
<dbReference type="AlphaFoldDB" id="A0A317XMP9"/>
<sequence length="201" mass="20994">MSQQVQQSLKSAGMEEDSAYFVGRYGVSGVQIGCLAATPLYLVSVMRGRGFSLRGLARYNWLVPVGGGAVGSLVGYLHSSGSAADQVSAKVNSLRLDAERVRQDDLHLIGSVLGALVLPAIFLRRTGLINGLLGGAGLGGAAGVITHHVQKLSSGSAQKDLNKLENKSKDLASDAKSSLQDVKDKASSVFNDAKAEANKRL</sequence>
<evidence type="ECO:0000256" key="1">
    <source>
        <dbReference type="SAM" id="MobiDB-lite"/>
    </source>
</evidence>
<keyword evidence="4" id="KW-1185">Reference proteome</keyword>
<evidence type="ECO:0000313" key="3">
    <source>
        <dbReference type="EMBL" id="PWY99351.1"/>
    </source>
</evidence>
<dbReference type="OrthoDB" id="2524788at2759"/>
<feature type="transmembrane region" description="Helical" evidence="2">
    <location>
        <begin position="106"/>
        <end position="123"/>
    </location>
</feature>
<feature type="transmembrane region" description="Helical" evidence="2">
    <location>
        <begin position="25"/>
        <end position="44"/>
    </location>
</feature>
<feature type="compositionally biased region" description="Basic and acidic residues" evidence="1">
    <location>
        <begin position="160"/>
        <end position="173"/>
    </location>
</feature>
<protein>
    <submittedName>
        <fullName evidence="3">Uncharacterized protein</fullName>
    </submittedName>
</protein>
<feature type="transmembrane region" description="Helical" evidence="2">
    <location>
        <begin position="56"/>
        <end position="77"/>
    </location>
</feature>
<dbReference type="EMBL" id="KZ819195">
    <property type="protein sequence ID" value="PWY99351.1"/>
    <property type="molecule type" value="Genomic_DNA"/>
</dbReference>
<proteinExistence type="predicted"/>
<feature type="region of interest" description="Disordered" evidence="1">
    <location>
        <begin position="156"/>
        <end position="185"/>
    </location>
</feature>
<reference evidence="3 4" key="1">
    <citation type="journal article" date="2018" name="Mol. Biol. Evol.">
        <title>Broad Genomic Sampling Reveals a Smut Pathogenic Ancestry of the Fungal Clade Ustilaginomycotina.</title>
        <authorList>
            <person name="Kijpornyongpan T."/>
            <person name="Mondo S.J."/>
            <person name="Barry K."/>
            <person name="Sandor L."/>
            <person name="Lee J."/>
            <person name="Lipzen A."/>
            <person name="Pangilinan J."/>
            <person name="LaButti K."/>
            <person name="Hainaut M."/>
            <person name="Henrissat B."/>
            <person name="Grigoriev I.V."/>
            <person name="Spatafora J.W."/>
            <person name="Aime M.C."/>
        </authorList>
    </citation>
    <scope>NUCLEOTIDE SEQUENCE [LARGE SCALE GENOMIC DNA]</scope>
    <source>
        <strain evidence="3 4">MCA 3645</strain>
    </source>
</reference>
<evidence type="ECO:0000256" key="2">
    <source>
        <dbReference type="SAM" id="Phobius"/>
    </source>
</evidence>
<dbReference type="InParanoid" id="A0A317XMP9"/>
<evidence type="ECO:0000313" key="4">
    <source>
        <dbReference type="Proteomes" id="UP000246740"/>
    </source>
</evidence>
<keyword evidence="2" id="KW-0812">Transmembrane</keyword>
<accession>A0A317XMP9</accession>
<name>A0A317XMP9_9BASI</name>
<keyword evidence="2" id="KW-0472">Membrane</keyword>